<dbReference type="EMBL" id="AQFM01000032">
    <property type="protein sequence ID" value="EOR09448.1"/>
    <property type="molecule type" value="Genomic_DNA"/>
</dbReference>
<sequence length="34" mass="3509">MNKLLIVVLCTSILSACTSMDVRPTVGVSVGTSI</sequence>
<gene>
    <name evidence="1" type="ORF">I593_01157</name>
</gene>
<proteinExistence type="predicted"/>
<protein>
    <recommendedName>
        <fullName evidence="3">Lipoprotein</fullName>
    </recommendedName>
</protein>
<evidence type="ECO:0000313" key="1">
    <source>
        <dbReference type="EMBL" id="EOR09448.1"/>
    </source>
</evidence>
<accession>R9B4S7</accession>
<keyword evidence="2" id="KW-1185">Reference proteome</keyword>
<reference evidence="1 2" key="1">
    <citation type="submission" date="2013-03" db="EMBL/GenBank/DDBJ databases">
        <title>The Genome Sequence of Acinetobacter tandoii CIP 107469.</title>
        <authorList>
            <consortium name="The Broad Institute Genome Sequencing Platform"/>
            <consortium name="The Broad Institute Genome Sequencing Center for Infectious Disease"/>
            <person name="Cerqueira G."/>
            <person name="Feldgarden M."/>
            <person name="Courvalin P."/>
            <person name="Perichon B."/>
            <person name="Grillot-Courvalin C."/>
            <person name="Clermont D."/>
            <person name="Rocha E."/>
            <person name="Yoon E.-J."/>
            <person name="Nemec A."/>
            <person name="Walker B."/>
            <person name="Young S.K."/>
            <person name="Zeng Q."/>
            <person name="Gargeya S."/>
            <person name="Fitzgerald M."/>
            <person name="Haas B."/>
            <person name="Abouelleil A."/>
            <person name="Alvarado L."/>
            <person name="Arachchi H.M."/>
            <person name="Berlin A.M."/>
            <person name="Chapman S.B."/>
            <person name="Dewar J."/>
            <person name="Goldberg J."/>
            <person name="Griggs A."/>
            <person name="Gujja S."/>
            <person name="Hansen M."/>
            <person name="Howarth C."/>
            <person name="Imamovic A."/>
            <person name="Larimer J."/>
            <person name="McCowan C."/>
            <person name="Murphy C."/>
            <person name="Neiman D."/>
            <person name="Pearson M."/>
            <person name="Priest M."/>
            <person name="Roberts A."/>
            <person name="Saif S."/>
            <person name="Shea T."/>
            <person name="Sisk P."/>
            <person name="Sykes S."/>
            <person name="Wortman J."/>
            <person name="Nusbaum C."/>
            <person name="Birren B."/>
        </authorList>
    </citation>
    <scope>NUCLEOTIDE SEQUENCE [LARGE SCALE GENOMIC DNA]</scope>
    <source>
        <strain evidence="1 2">CIP 107469</strain>
    </source>
</reference>
<dbReference type="PROSITE" id="PS51257">
    <property type="entry name" value="PROKAR_LIPOPROTEIN"/>
    <property type="match status" value="1"/>
</dbReference>
<comment type="caution">
    <text evidence="1">The sequence shown here is derived from an EMBL/GenBank/DDBJ whole genome shotgun (WGS) entry which is preliminary data.</text>
</comment>
<evidence type="ECO:0008006" key="3">
    <source>
        <dbReference type="Google" id="ProtNLM"/>
    </source>
</evidence>
<name>R9B4S7_9GAMM</name>
<organism evidence="1 2">
    <name type="scientific">Acinetobacter tandoii DSM 14970 = CIP 107469</name>
    <dbReference type="NCBI Taxonomy" id="1120927"/>
    <lineage>
        <taxon>Bacteria</taxon>
        <taxon>Pseudomonadati</taxon>
        <taxon>Pseudomonadota</taxon>
        <taxon>Gammaproteobacteria</taxon>
        <taxon>Moraxellales</taxon>
        <taxon>Moraxellaceae</taxon>
        <taxon>Acinetobacter</taxon>
    </lineage>
</organism>
<dbReference type="AlphaFoldDB" id="R9B4S7"/>
<dbReference type="Proteomes" id="UP000016201">
    <property type="component" value="Unassembled WGS sequence"/>
</dbReference>
<evidence type="ECO:0000313" key="2">
    <source>
        <dbReference type="Proteomes" id="UP000016201"/>
    </source>
</evidence>